<dbReference type="InterPro" id="IPR055304">
    <property type="entry name" value="CHCHD2/10-like"/>
</dbReference>
<dbReference type="InterPro" id="IPR009069">
    <property type="entry name" value="Cys_alpha_HP_mot_SF"/>
</dbReference>
<sequence length="141" mass="14508">MPRSSGGGRSRPAARPAAPPAQQTRQHSTTAQPYQNQAAAANPATQVRPPGLLAQAASTMGGAVAGSVVGHGISNMLFGGRSQEQMPPPAEYAQQSIQQTGGCDIPSKDFTKCLDATNGDMTACGYYLEALKACQAAAKNY</sequence>
<name>A0A1Y1U9V6_9TREE</name>
<proteinExistence type="predicted"/>
<evidence type="ECO:0000313" key="2">
    <source>
        <dbReference type="EMBL" id="ORX33865.1"/>
    </source>
</evidence>
<comment type="caution">
    <text evidence="2">The sequence shown here is derived from an EMBL/GenBank/DDBJ whole genome shotgun (WGS) entry which is preliminary data.</text>
</comment>
<accession>A0A1Y1U9V6</accession>
<evidence type="ECO:0008006" key="4">
    <source>
        <dbReference type="Google" id="ProtNLM"/>
    </source>
</evidence>
<dbReference type="OrthoDB" id="1106148at2759"/>
<reference evidence="2 3" key="1">
    <citation type="submission" date="2017-03" db="EMBL/GenBank/DDBJ databases">
        <title>Widespread Adenine N6-methylation of Active Genes in Fungi.</title>
        <authorList>
            <consortium name="DOE Joint Genome Institute"/>
            <person name="Mondo S.J."/>
            <person name="Dannebaum R.O."/>
            <person name="Kuo R.C."/>
            <person name="Louie K.B."/>
            <person name="Bewick A.J."/>
            <person name="Labutti K."/>
            <person name="Haridas S."/>
            <person name="Kuo A."/>
            <person name="Salamov A."/>
            <person name="Ahrendt S.R."/>
            <person name="Lau R."/>
            <person name="Bowen B.P."/>
            <person name="Lipzen A."/>
            <person name="Sullivan W."/>
            <person name="Andreopoulos W.B."/>
            <person name="Clum A."/>
            <person name="Lindquist E."/>
            <person name="Daum C."/>
            <person name="Northen T.R."/>
            <person name="Ramamoorthy G."/>
            <person name="Schmitz R.J."/>
            <person name="Gryganskyi A."/>
            <person name="Culley D."/>
            <person name="Magnuson J."/>
            <person name="James T.Y."/>
            <person name="O'Malley M.A."/>
            <person name="Stajich J.E."/>
            <person name="Spatafora J.W."/>
            <person name="Visel A."/>
            <person name="Grigoriev I.V."/>
        </authorList>
    </citation>
    <scope>NUCLEOTIDE SEQUENCE [LARGE SCALE GENOMIC DNA]</scope>
    <source>
        <strain evidence="2 3">NRRL Y-17943</strain>
    </source>
</reference>
<evidence type="ECO:0000313" key="3">
    <source>
        <dbReference type="Proteomes" id="UP000193218"/>
    </source>
</evidence>
<dbReference type="SUPFAM" id="SSF47072">
    <property type="entry name" value="Cysteine alpha-hairpin motif"/>
    <property type="match status" value="1"/>
</dbReference>
<dbReference type="GO" id="GO:0007005">
    <property type="term" value="P:mitochondrion organization"/>
    <property type="evidence" value="ECO:0007669"/>
    <property type="project" value="InterPro"/>
</dbReference>
<dbReference type="AlphaFoldDB" id="A0A1Y1U9V6"/>
<dbReference type="STRING" id="4999.A0A1Y1U9V6"/>
<feature type="region of interest" description="Disordered" evidence="1">
    <location>
        <begin position="1"/>
        <end position="47"/>
    </location>
</feature>
<evidence type="ECO:0000256" key="1">
    <source>
        <dbReference type="SAM" id="MobiDB-lite"/>
    </source>
</evidence>
<protein>
    <recommendedName>
        <fullName evidence="4">CHCH domain-containing protein</fullName>
    </recommendedName>
</protein>
<dbReference type="PANTHER" id="PTHR13523">
    <property type="entry name" value="COILED-COIL-HELIX-COILED-COIL-HELIX DOMAIN CONTAINING 2/NUR77"/>
    <property type="match status" value="1"/>
</dbReference>
<dbReference type="Proteomes" id="UP000193218">
    <property type="component" value="Unassembled WGS sequence"/>
</dbReference>
<gene>
    <name evidence="2" type="ORF">BD324DRAFT_638907</name>
</gene>
<dbReference type="GO" id="GO:0005739">
    <property type="term" value="C:mitochondrion"/>
    <property type="evidence" value="ECO:0007669"/>
    <property type="project" value="TreeGrafter"/>
</dbReference>
<dbReference type="PANTHER" id="PTHR13523:SF2">
    <property type="entry name" value="COILED-COIL-HELIX-COILED-COIL-HELIX DOMAIN CONTAINING 2, ISOFORM A-RELATED"/>
    <property type="match status" value="1"/>
</dbReference>
<dbReference type="EMBL" id="NBSH01000017">
    <property type="protein sequence ID" value="ORX33865.1"/>
    <property type="molecule type" value="Genomic_DNA"/>
</dbReference>
<dbReference type="InParanoid" id="A0A1Y1U9V6"/>
<keyword evidence="3" id="KW-1185">Reference proteome</keyword>
<dbReference type="RefSeq" id="XP_021868164.1">
    <property type="nucleotide sequence ID" value="XM_022017170.1"/>
</dbReference>
<organism evidence="2 3">
    <name type="scientific">Kockovaella imperatae</name>
    <dbReference type="NCBI Taxonomy" id="4999"/>
    <lineage>
        <taxon>Eukaryota</taxon>
        <taxon>Fungi</taxon>
        <taxon>Dikarya</taxon>
        <taxon>Basidiomycota</taxon>
        <taxon>Agaricomycotina</taxon>
        <taxon>Tremellomycetes</taxon>
        <taxon>Tremellales</taxon>
        <taxon>Cuniculitremaceae</taxon>
        <taxon>Kockovaella</taxon>
    </lineage>
</organism>
<dbReference type="GeneID" id="33558979"/>
<dbReference type="GO" id="GO:0005634">
    <property type="term" value="C:nucleus"/>
    <property type="evidence" value="ECO:0007669"/>
    <property type="project" value="TreeGrafter"/>
</dbReference>
<feature type="compositionally biased region" description="Low complexity" evidence="1">
    <location>
        <begin position="29"/>
        <end position="46"/>
    </location>
</feature>
<dbReference type="FunCoup" id="A0A1Y1U9V6">
    <property type="interactions" value="284"/>
</dbReference>